<dbReference type="OrthoDB" id="535599at2759"/>
<keyword evidence="3" id="KW-1185">Reference proteome</keyword>
<feature type="region of interest" description="Disordered" evidence="1">
    <location>
        <begin position="1"/>
        <end position="20"/>
    </location>
</feature>
<sequence>MMWTEFGTYSTGGSSGSRKRSLPRRVLSIGAISLAGGLVLSAVNDLAIFHGCTTKVIEKAADNQKVVEAIGVPLVRGPWYEASLEVGHRRRSVSCTFPVSGPHGSGFFQIEAFSFVVPD</sequence>
<name>A0A3L6T7V0_PANMI</name>
<comment type="caution">
    <text evidence="2">The sequence shown here is derived from an EMBL/GenBank/DDBJ whole genome shotgun (WGS) entry which is preliminary data.</text>
</comment>
<gene>
    <name evidence="2" type="ORF">C2845_PM03G28170</name>
</gene>
<protein>
    <submittedName>
        <fullName evidence="2">Uncharacterized protein</fullName>
    </submittedName>
</protein>
<dbReference type="PANTHER" id="PTHR35114">
    <property type="entry name" value="CYTOCHROME OXIDASE COMPLEX ASSEMBLY PROTEIN"/>
    <property type="match status" value="1"/>
</dbReference>
<proteinExistence type="predicted"/>
<dbReference type="Proteomes" id="UP000275267">
    <property type="component" value="Unassembled WGS sequence"/>
</dbReference>
<evidence type="ECO:0000256" key="1">
    <source>
        <dbReference type="SAM" id="MobiDB-lite"/>
    </source>
</evidence>
<organism evidence="2 3">
    <name type="scientific">Panicum miliaceum</name>
    <name type="common">Proso millet</name>
    <name type="synonym">Broomcorn millet</name>
    <dbReference type="NCBI Taxonomy" id="4540"/>
    <lineage>
        <taxon>Eukaryota</taxon>
        <taxon>Viridiplantae</taxon>
        <taxon>Streptophyta</taxon>
        <taxon>Embryophyta</taxon>
        <taxon>Tracheophyta</taxon>
        <taxon>Spermatophyta</taxon>
        <taxon>Magnoliopsida</taxon>
        <taxon>Liliopsida</taxon>
        <taxon>Poales</taxon>
        <taxon>Poaceae</taxon>
        <taxon>PACMAD clade</taxon>
        <taxon>Panicoideae</taxon>
        <taxon>Panicodae</taxon>
        <taxon>Paniceae</taxon>
        <taxon>Panicinae</taxon>
        <taxon>Panicum</taxon>
        <taxon>Panicum sect. Panicum</taxon>
    </lineage>
</organism>
<reference evidence="3" key="1">
    <citation type="journal article" date="2019" name="Nat. Commun.">
        <title>The genome of broomcorn millet.</title>
        <authorList>
            <person name="Zou C."/>
            <person name="Miki D."/>
            <person name="Li D."/>
            <person name="Tang Q."/>
            <person name="Xiao L."/>
            <person name="Rajput S."/>
            <person name="Deng P."/>
            <person name="Jia W."/>
            <person name="Huang R."/>
            <person name="Zhang M."/>
            <person name="Sun Y."/>
            <person name="Hu J."/>
            <person name="Fu X."/>
            <person name="Schnable P.S."/>
            <person name="Li F."/>
            <person name="Zhang H."/>
            <person name="Feng B."/>
            <person name="Zhu X."/>
            <person name="Liu R."/>
            <person name="Schnable J.C."/>
            <person name="Zhu J.-K."/>
            <person name="Zhang H."/>
        </authorList>
    </citation>
    <scope>NUCLEOTIDE SEQUENCE [LARGE SCALE GENOMIC DNA]</scope>
</reference>
<evidence type="ECO:0000313" key="3">
    <source>
        <dbReference type="Proteomes" id="UP000275267"/>
    </source>
</evidence>
<dbReference type="STRING" id="4540.A0A3L6T7V0"/>
<accession>A0A3L6T7V0</accession>
<dbReference type="EMBL" id="PQIB02000002">
    <property type="protein sequence ID" value="RLN33250.1"/>
    <property type="molecule type" value="Genomic_DNA"/>
</dbReference>
<dbReference type="PANTHER" id="PTHR35114:SF1">
    <property type="entry name" value="CYTOCHROME OXIDASE COMPLEX ASSEMBLY PROTEIN"/>
    <property type="match status" value="1"/>
</dbReference>
<evidence type="ECO:0000313" key="2">
    <source>
        <dbReference type="EMBL" id="RLN33250.1"/>
    </source>
</evidence>
<dbReference type="AlphaFoldDB" id="A0A3L6T7V0"/>